<dbReference type="GO" id="GO:0032259">
    <property type="term" value="P:methylation"/>
    <property type="evidence" value="ECO:0007669"/>
    <property type="project" value="UniProtKB-KW"/>
</dbReference>
<keyword evidence="2" id="KW-0489">Methyltransferase</keyword>
<dbReference type="Proteomes" id="UP000199211">
    <property type="component" value="Unassembled WGS sequence"/>
</dbReference>
<evidence type="ECO:0000313" key="2">
    <source>
        <dbReference type="EMBL" id="SFL69876.1"/>
    </source>
</evidence>
<name>A0ABY1FNB2_9GAMM</name>
<protein>
    <submittedName>
        <fullName evidence="2">Methyltransferase domain-containing protein</fullName>
    </submittedName>
</protein>
<dbReference type="InterPro" id="IPR029063">
    <property type="entry name" value="SAM-dependent_MTases_sf"/>
</dbReference>
<dbReference type="Gene3D" id="3.40.50.150">
    <property type="entry name" value="Vaccinia Virus protein VP39"/>
    <property type="match status" value="1"/>
</dbReference>
<proteinExistence type="predicted"/>
<sequence>MTTAFTEVSRDYDDLWLLTRDYRGWMLKKLLNHLNMQADSRFADLGGGTGIFTHLLSQAVPLESEAICVDPSGAMLLNAEQYSGIQTRCASAEAFIDSGVQLDRVLIKESIHHIRNRERFWKKMRSCLRPNGRVLVVTRPSLPEFPLFSRAMTAFSESQPELDILLGEIAASGLGAVTSREEYRVEIPKDRWYAMLRARFMSNLAGFTSDEIEKGILEIDDQLDGDQIRFIDHLLFVLVERESDMPSGQAKASPAAK</sequence>
<dbReference type="Pfam" id="PF08241">
    <property type="entry name" value="Methyltransf_11"/>
    <property type="match status" value="1"/>
</dbReference>
<organism evidence="2 3">
    <name type="scientific">Marinobacter salarius</name>
    <dbReference type="NCBI Taxonomy" id="1420917"/>
    <lineage>
        <taxon>Bacteria</taxon>
        <taxon>Pseudomonadati</taxon>
        <taxon>Pseudomonadota</taxon>
        <taxon>Gammaproteobacteria</taxon>
        <taxon>Pseudomonadales</taxon>
        <taxon>Marinobacteraceae</taxon>
        <taxon>Marinobacter</taxon>
    </lineage>
</organism>
<dbReference type="EMBL" id="FOTV01000007">
    <property type="protein sequence ID" value="SFL69876.1"/>
    <property type="molecule type" value="Genomic_DNA"/>
</dbReference>
<dbReference type="RefSeq" id="WP_075194550.1">
    <property type="nucleotide sequence ID" value="NZ_FOTV01000007.1"/>
</dbReference>
<dbReference type="CDD" id="cd02440">
    <property type="entry name" value="AdoMet_MTases"/>
    <property type="match status" value="1"/>
</dbReference>
<keyword evidence="2" id="KW-0808">Transferase</keyword>
<feature type="domain" description="Methyltransferase type 11" evidence="1">
    <location>
        <begin position="44"/>
        <end position="135"/>
    </location>
</feature>
<keyword evidence="3" id="KW-1185">Reference proteome</keyword>
<evidence type="ECO:0000259" key="1">
    <source>
        <dbReference type="Pfam" id="PF08241"/>
    </source>
</evidence>
<dbReference type="GO" id="GO:0008168">
    <property type="term" value="F:methyltransferase activity"/>
    <property type="evidence" value="ECO:0007669"/>
    <property type="project" value="UniProtKB-KW"/>
</dbReference>
<dbReference type="SUPFAM" id="SSF53335">
    <property type="entry name" value="S-adenosyl-L-methionine-dependent methyltransferases"/>
    <property type="match status" value="1"/>
</dbReference>
<evidence type="ECO:0000313" key="3">
    <source>
        <dbReference type="Proteomes" id="UP000199211"/>
    </source>
</evidence>
<gene>
    <name evidence="2" type="ORF">SAMN04487868_10782</name>
</gene>
<reference evidence="2 3" key="1">
    <citation type="submission" date="2016-10" db="EMBL/GenBank/DDBJ databases">
        <authorList>
            <person name="Varghese N."/>
            <person name="Submissions S."/>
        </authorList>
    </citation>
    <scope>NUCLEOTIDE SEQUENCE [LARGE SCALE GENOMIC DNA]</scope>
    <source>
        <strain evidence="2 3">DSM 26291</strain>
    </source>
</reference>
<accession>A0ABY1FNB2</accession>
<comment type="caution">
    <text evidence="2">The sequence shown here is derived from an EMBL/GenBank/DDBJ whole genome shotgun (WGS) entry which is preliminary data.</text>
</comment>
<dbReference type="InterPro" id="IPR013216">
    <property type="entry name" value="Methyltransf_11"/>
</dbReference>